<dbReference type="GO" id="GO:0009279">
    <property type="term" value="C:cell outer membrane"/>
    <property type="evidence" value="ECO:0007669"/>
    <property type="project" value="UniProtKB-SubCell"/>
</dbReference>
<reference evidence="5 6" key="1">
    <citation type="submission" date="2015-01" db="EMBL/GenBank/DDBJ databases">
        <authorList>
            <person name="MANFREDI Pablo"/>
        </authorList>
    </citation>
    <scope>NUCLEOTIDE SEQUENCE [LARGE SCALE GENOMIC DNA]</scope>
    <source>
        <strain evidence="5 6">Ccy74</strain>
    </source>
</reference>
<dbReference type="EMBL" id="CDOG01000011">
    <property type="protein sequence ID" value="CEN36430.1"/>
    <property type="molecule type" value="Genomic_DNA"/>
</dbReference>
<evidence type="ECO:0000256" key="2">
    <source>
        <dbReference type="ARBA" id="ARBA00023136"/>
    </source>
</evidence>
<keyword evidence="5" id="KW-0675">Receptor</keyword>
<dbReference type="Proteomes" id="UP000038083">
    <property type="component" value="Unassembled WGS sequence"/>
</dbReference>
<dbReference type="Gene3D" id="2.170.130.10">
    <property type="entry name" value="TonB-dependent receptor, plug domain"/>
    <property type="match status" value="1"/>
</dbReference>
<feature type="chain" id="PRO_5009757767" evidence="4">
    <location>
        <begin position="28"/>
        <end position="674"/>
    </location>
</feature>
<evidence type="ECO:0000313" key="5">
    <source>
        <dbReference type="EMBL" id="CEN36430.1"/>
    </source>
</evidence>
<dbReference type="OrthoDB" id="9759247at2"/>
<dbReference type="InterPro" id="IPR036942">
    <property type="entry name" value="Beta-barrel_TonB_sf"/>
</dbReference>
<proteinExistence type="predicted"/>
<dbReference type="InterPro" id="IPR037066">
    <property type="entry name" value="Plug_dom_sf"/>
</dbReference>
<organism evidence="5 6">
    <name type="scientific">Capnocytophaga cynodegmi</name>
    <dbReference type="NCBI Taxonomy" id="28189"/>
    <lineage>
        <taxon>Bacteria</taxon>
        <taxon>Pseudomonadati</taxon>
        <taxon>Bacteroidota</taxon>
        <taxon>Flavobacteriia</taxon>
        <taxon>Flavobacteriales</taxon>
        <taxon>Flavobacteriaceae</taxon>
        <taxon>Capnocytophaga</taxon>
    </lineage>
</organism>
<sequence length="674" mass="77459">MTSKNMLQRMKKFLFGITVLLSGILFAQKTQEKDSVIHLSEVIIKALKENLPEQKISHSVEDYLQSSQNVNLIRRGAYAFEPVLNNMFSERSVVTIDGMRIFGACTDKMDPVTSYVEMHNLSDISISSGQEGSHYGTTIGGNIDLKPQKVHFSVKPQWKNTLQTSVKSNNLERFAMGNTLFSSGNFGANISFSHRKADNYRDGNRKLIKYSQYEKSNAATNVGFKIGNRDVIRGSVIYDSAKNIGYPALPMDVSKARALISMLTHTHYFENQNFELWETKLYYNDIYHEMDDSFREEGDKLPVKMDMPGKSETFGGISKIRWKKNRFSQDIRLNAFHNLSTAEMTMHYRTGGTMFTYTWPKVSTKNANFSVENQWEITENQKITFNGNLGWQNNYVKSDVGYNLNQVFHRFERSKNRVLPSLYGSYLWQGQNWEISAGAGWGQRAPSVSESYGFYLFNSSDGYDYIGNPNLDNETSWEGNFSAQYAKNQWKVAFKSSFFHIQNYIFGQPFGEPAWQMTPLGAKKRGLKMYESLLHANQLNVSLQTEYNFGKYWFWKNTLGYAYGADFEGNPLPFVRPPYYLSSVAFRKNRFSSEVTVEGDLKQTRFSTAYGEDATPAYTLTNLSVSYVLPFGSHQIDFQLEVENLLDTYYTTYADWKNFPRMGRNIILGVKYQF</sequence>
<gene>
    <name evidence="5" type="ORF">CCYN74_190009</name>
</gene>
<dbReference type="AlphaFoldDB" id="A0A0B7HAR4"/>
<evidence type="ECO:0000256" key="3">
    <source>
        <dbReference type="ARBA" id="ARBA00023237"/>
    </source>
</evidence>
<keyword evidence="4" id="KW-0732">Signal</keyword>
<protein>
    <submittedName>
        <fullName evidence="5">TonB-dependent receptor</fullName>
    </submittedName>
</protein>
<dbReference type="Gene3D" id="2.40.170.20">
    <property type="entry name" value="TonB-dependent receptor, beta-barrel domain"/>
    <property type="match status" value="1"/>
</dbReference>
<dbReference type="SUPFAM" id="SSF56935">
    <property type="entry name" value="Porins"/>
    <property type="match status" value="1"/>
</dbReference>
<evidence type="ECO:0000256" key="4">
    <source>
        <dbReference type="SAM" id="SignalP"/>
    </source>
</evidence>
<evidence type="ECO:0000256" key="1">
    <source>
        <dbReference type="ARBA" id="ARBA00004442"/>
    </source>
</evidence>
<evidence type="ECO:0000313" key="6">
    <source>
        <dbReference type="Proteomes" id="UP000038083"/>
    </source>
</evidence>
<accession>A0A0B7HAR4</accession>
<comment type="subcellular location">
    <subcellularLocation>
        <location evidence="1">Cell outer membrane</location>
    </subcellularLocation>
</comment>
<feature type="signal peptide" evidence="4">
    <location>
        <begin position="1"/>
        <end position="27"/>
    </location>
</feature>
<keyword evidence="2" id="KW-0472">Membrane</keyword>
<name>A0A0B7HAR4_9FLAO</name>
<keyword evidence="3" id="KW-0998">Cell outer membrane</keyword>